<reference evidence="10" key="2">
    <citation type="journal article" date="2021" name="PeerJ">
        <title>Extensive microbial diversity within the chicken gut microbiome revealed by metagenomics and culture.</title>
        <authorList>
            <person name="Gilroy R."/>
            <person name="Ravi A."/>
            <person name="Getino M."/>
            <person name="Pursley I."/>
            <person name="Horton D.L."/>
            <person name="Alikhan N.F."/>
            <person name="Baker D."/>
            <person name="Gharbi K."/>
            <person name="Hall N."/>
            <person name="Watson M."/>
            <person name="Adriaenssens E.M."/>
            <person name="Foster-Nyarko E."/>
            <person name="Jarju S."/>
            <person name="Secka A."/>
            <person name="Antonio M."/>
            <person name="Oren A."/>
            <person name="Chaudhuri R.R."/>
            <person name="La Ragione R."/>
            <person name="Hildebrand F."/>
            <person name="Pallen M.J."/>
        </authorList>
    </citation>
    <scope>NUCLEOTIDE SEQUENCE</scope>
    <source>
        <strain evidence="10">CHK195-12923</strain>
    </source>
</reference>
<dbReference type="GO" id="GO:0004360">
    <property type="term" value="F:glutamine-fructose-6-phosphate transaminase (isomerizing) activity"/>
    <property type="evidence" value="ECO:0007669"/>
    <property type="project" value="UniProtKB-EC"/>
</dbReference>
<keyword evidence="5 10" id="KW-0808">Transferase</keyword>
<evidence type="ECO:0000313" key="10">
    <source>
        <dbReference type="EMBL" id="HIU61326.1"/>
    </source>
</evidence>
<dbReference type="PANTHER" id="PTHR10937:SF0">
    <property type="entry name" value="GLUTAMINE--FRUCTOSE-6-PHOSPHATE TRANSAMINASE (ISOMERIZING)"/>
    <property type="match status" value="1"/>
</dbReference>
<evidence type="ECO:0000256" key="2">
    <source>
        <dbReference type="ARBA" id="ARBA00012916"/>
    </source>
</evidence>
<keyword evidence="6" id="KW-0677">Repeat</keyword>
<evidence type="ECO:0000256" key="6">
    <source>
        <dbReference type="ARBA" id="ARBA00022737"/>
    </source>
</evidence>
<dbReference type="InterPro" id="IPR029055">
    <property type="entry name" value="Ntn_hydrolases_N"/>
</dbReference>
<evidence type="ECO:0000259" key="9">
    <source>
        <dbReference type="PROSITE" id="PS51464"/>
    </source>
</evidence>
<keyword evidence="7" id="KW-0315">Glutamine amidotransferase</keyword>
<dbReference type="PANTHER" id="PTHR10937">
    <property type="entry name" value="GLUCOSAMINE--FRUCTOSE-6-PHOSPHATE AMINOTRANSFERASE, ISOMERIZING"/>
    <property type="match status" value="1"/>
</dbReference>
<dbReference type="GO" id="GO:0097367">
    <property type="term" value="F:carbohydrate derivative binding"/>
    <property type="evidence" value="ECO:0007669"/>
    <property type="project" value="InterPro"/>
</dbReference>
<dbReference type="SUPFAM" id="SSF56235">
    <property type="entry name" value="N-terminal nucleophile aminohydrolases (Ntn hydrolases)"/>
    <property type="match status" value="1"/>
</dbReference>
<sequence length="596" mass="62330">MCGIIACTGVKCAAKVLYKGLEDLEYRGYDSAGISVLSGGVISTVKRKGRVSAINQGALALSGGTGIGHTRWATHGRPSDANAHPHTYGKFSVVHNGIIENYADLKAELLEEGHIFFSQTDSEVVAHLLDKYYAGDVKEAVIAAAGRLKGAFALCILCEDYEGFVAVKYKNPIIVGRGGEGLYAASDMPALAGLAESVAVLRDNQIAFASNGEITFCNFGGAPQSLTFSPIPASARATRLCGFPHYMIKEINEIPAAVKNTVLAFESEGCASAIRRLLKKRGAFRDVVLCGCGTAYHSALAAAYCGEELLKIPVRAETAGEYRYRVTATCPATLFIAVSQSGETADTVEAARAAKACGAYVAAVTNVPYSALTEVADLVIPVRAGTEICVAATKSYCGQVAALLLTIAALTQSASCYKKMLAELAAAEAKCAYAISHCMVEDIARACASSSGVYFIGRGTDYPIAAEGSLKLKEVSYVPGEGYPAGELKHGTIALVDGGTLAIAIISGRQLAEKTASAIEQIYSRGGRAAVVYAEGCAPAGLAERADFLVAVPCCSKFVAPIVSVIPLQLIAYRTAVILGRDPDKPRNLAKSVTVE</sequence>
<dbReference type="Gene3D" id="3.60.20.10">
    <property type="entry name" value="Glutamine Phosphoribosylpyrophosphate, subunit 1, domain 1"/>
    <property type="match status" value="1"/>
</dbReference>
<name>A0A9D1SIE0_9FIRM</name>
<dbReference type="InterPro" id="IPR017932">
    <property type="entry name" value="GATase_2_dom"/>
</dbReference>
<accession>A0A9D1SIE0</accession>
<evidence type="ECO:0000256" key="1">
    <source>
        <dbReference type="ARBA" id="ARBA00001031"/>
    </source>
</evidence>
<proteinExistence type="predicted"/>
<dbReference type="InterPro" id="IPR047084">
    <property type="entry name" value="GFAT_N"/>
</dbReference>
<feature type="domain" description="Glutamine amidotransferase type-2" evidence="8">
    <location>
        <begin position="2"/>
        <end position="212"/>
    </location>
</feature>
<dbReference type="NCBIfam" id="NF001484">
    <property type="entry name" value="PRK00331.1"/>
    <property type="match status" value="1"/>
</dbReference>
<dbReference type="Pfam" id="PF01380">
    <property type="entry name" value="SIS"/>
    <property type="match status" value="2"/>
</dbReference>
<keyword evidence="4 10" id="KW-0032">Aminotransferase</keyword>
<organism evidence="10 11">
    <name type="scientific">Candidatus Coproplasma excrementigallinarum</name>
    <dbReference type="NCBI Taxonomy" id="2840747"/>
    <lineage>
        <taxon>Bacteria</taxon>
        <taxon>Bacillati</taxon>
        <taxon>Bacillota</taxon>
        <taxon>Clostridia</taxon>
        <taxon>Eubacteriales</taxon>
        <taxon>Candidatus Coproplasma</taxon>
    </lineage>
</organism>
<evidence type="ECO:0000256" key="4">
    <source>
        <dbReference type="ARBA" id="ARBA00022576"/>
    </source>
</evidence>
<dbReference type="EC" id="2.6.1.16" evidence="2"/>
<comment type="catalytic activity">
    <reaction evidence="1">
        <text>D-fructose 6-phosphate + L-glutamine = D-glucosamine 6-phosphate + L-glutamate</text>
        <dbReference type="Rhea" id="RHEA:13237"/>
        <dbReference type="ChEBI" id="CHEBI:29985"/>
        <dbReference type="ChEBI" id="CHEBI:58359"/>
        <dbReference type="ChEBI" id="CHEBI:58725"/>
        <dbReference type="ChEBI" id="CHEBI:61527"/>
        <dbReference type="EC" id="2.6.1.16"/>
    </reaction>
</comment>
<dbReference type="GO" id="GO:0006002">
    <property type="term" value="P:fructose 6-phosphate metabolic process"/>
    <property type="evidence" value="ECO:0007669"/>
    <property type="project" value="TreeGrafter"/>
</dbReference>
<dbReference type="SUPFAM" id="SSF53697">
    <property type="entry name" value="SIS domain"/>
    <property type="match status" value="1"/>
</dbReference>
<dbReference type="PROSITE" id="PS51464">
    <property type="entry name" value="SIS"/>
    <property type="match status" value="2"/>
</dbReference>
<dbReference type="Proteomes" id="UP000824110">
    <property type="component" value="Unassembled WGS sequence"/>
</dbReference>
<dbReference type="CDD" id="cd05008">
    <property type="entry name" value="SIS_GlmS_GlmD_1"/>
    <property type="match status" value="1"/>
</dbReference>
<feature type="domain" description="SIS" evidence="9">
    <location>
        <begin position="274"/>
        <end position="419"/>
    </location>
</feature>
<evidence type="ECO:0000313" key="11">
    <source>
        <dbReference type="Proteomes" id="UP000824110"/>
    </source>
</evidence>
<evidence type="ECO:0000256" key="5">
    <source>
        <dbReference type="ARBA" id="ARBA00022679"/>
    </source>
</evidence>
<dbReference type="PROSITE" id="PS51278">
    <property type="entry name" value="GATASE_TYPE_2"/>
    <property type="match status" value="1"/>
</dbReference>
<evidence type="ECO:0000256" key="7">
    <source>
        <dbReference type="ARBA" id="ARBA00022962"/>
    </source>
</evidence>
<evidence type="ECO:0000256" key="3">
    <source>
        <dbReference type="ARBA" id="ARBA00016090"/>
    </source>
</evidence>
<dbReference type="Pfam" id="PF13522">
    <property type="entry name" value="GATase_6"/>
    <property type="match status" value="1"/>
</dbReference>
<dbReference type="GO" id="GO:0006487">
    <property type="term" value="P:protein N-linked glycosylation"/>
    <property type="evidence" value="ECO:0007669"/>
    <property type="project" value="TreeGrafter"/>
</dbReference>
<protein>
    <recommendedName>
        <fullName evidence="3">Glutamine--fructose-6-phosphate aminotransferase [isomerizing]</fullName>
        <ecNumber evidence="2">2.6.1.16</ecNumber>
    </recommendedName>
</protein>
<reference evidence="10" key="1">
    <citation type="submission" date="2020-10" db="EMBL/GenBank/DDBJ databases">
        <authorList>
            <person name="Gilroy R."/>
        </authorList>
    </citation>
    <scope>NUCLEOTIDE SEQUENCE</scope>
    <source>
        <strain evidence="10">CHK195-12923</strain>
    </source>
</reference>
<dbReference type="Gene3D" id="3.40.50.10490">
    <property type="entry name" value="Glucose-6-phosphate isomerase like protein, domain 1"/>
    <property type="match status" value="2"/>
</dbReference>
<gene>
    <name evidence="10" type="primary">glmS</name>
    <name evidence="10" type="ORF">IAB69_01575</name>
</gene>
<dbReference type="InterPro" id="IPR035466">
    <property type="entry name" value="GlmS/AgaS_SIS"/>
</dbReference>
<dbReference type="CDD" id="cd00714">
    <property type="entry name" value="GFAT"/>
    <property type="match status" value="1"/>
</dbReference>
<evidence type="ECO:0000259" key="8">
    <source>
        <dbReference type="PROSITE" id="PS51278"/>
    </source>
</evidence>
<comment type="caution">
    <text evidence="10">The sequence shown here is derived from an EMBL/GenBank/DDBJ whole genome shotgun (WGS) entry which is preliminary data.</text>
</comment>
<dbReference type="InterPro" id="IPR005855">
    <property type="entry name" value="GFAT"/>
</dbReference>
<dbReference type="AlphaFoldDB" id="A0A9D1SIE0"/>
<dbReference type="GO" id="GO:0005829">
    <property type="term" value="C:cytosol"/>
    <property type="evidence" value="ECO:0007669"/>
    <property type="project" value="TreeGrafter"/>
</dbReference>
<feature type="domain" description="SIS" evidence="9">
    <location>
        <begin position="439"/>
        <end position="586"/>
    </location>
</feature>
<dbReference type="CDD" id="cd05009">
    <property type="entry name" value="SIS_GlmS_GlmD_2"/>
    <property type="match status" value="1"/>
</dbReference>
<dbReference type="GO" id="GO:0006047">
    <property type="term" value="P:UDP-N-acetylglucosamine metabolic process"/>
    <property type="evidence" value="ECO:0007669"/>
    <property type="project" value="TreeGrafter"/>
</dbReference>
<dbReference type="InterPro" id="IPR001347">
    <property type="entry name" value="SIS_dom"/>
</dbReference>
<dbReference type="InterPro" id="IPR035490">
    <property type="entry name" value="GlmS/FrlB_SIS"/>
</dbReference>
<dbReference type="InterPro" id="IPR046348">
    <property type="entry name" value="SIS_dom_sf"/>
</dbReference>
<dbReference type="EMBL" id="DVNE01000013">
    <property type="protein sequence ID" value="HIU61326.1"/>
    <property type="molecule type" value="Genomic_DNA"/>
</dbReference>
<dbReference type="NCBIfam" id="TIGR01135">
    <property type="entry name" value="glmS"/>
    <property type="match status" value="1"/>
</dbReference>